<evidence type="ECO:0000313" key="2">
    <source>
        <dbReference type="Proteomes" id="UP000682782"/>
    </source>
</evidence>
<name>A0AC61MVN5_9FIRM</name>
<reference evidence="1" key="1">
    <citation type="submission" date="2021-01" db="EMBL/GenBank/DDBJ databases">
        <title>Complete genome sequence of Clostridiales bacterium R-7.</title>
        <authorList>
            <person name="Mahoney-Kurpe S.C."/>
            <person name="Palevich N."/>
            <person name="Koike S."/>
            <person name="Moon C.D."/>
            <person name="Attwood G.T."/>
        </authorList>
    </citation>
    <scope>NUCLEOTIDE SEQUENCE</scope>
    <source>
        <strain evidence="1">R-7</strain>
    </source>
</reference>
<gene>
    <name evidence="1" type="ORF">JYE49_10895</name>
</gene>
<dbReference type="Proteomes" id="UP000682782">
    <property type="component" value="Chromosome"/>
</dbReference>
<evidence type="ECO:0000313" key="1">
    <source>
        <dbReference type="EMBL" id="QUC66362.1"/>
    </source>
</evidence>
<protein>
    <submittedName>
        <fullName evidence="1">Uncharacterized protein</fullName>
    </submittedName>
</protein>
<keyword evidence="2" id="KW-1185">Reference proteome</keyword>
<accession>A0AC61MVN5</accession>
<proteinExistence type="predicted"/>
<sequence length="48" mass="5483">MTDTGTVNTLAWLTTVGNIILYALIIFLVVMWVKQKDRQSRADKTENN</sequence>
<dbReference type="EMBL" id="CP068393">
    <property type="protein sequence ID" value="QUC66362.1"/>
    <property type="molecule type" value="Genomic_DNA"/>
</dbReference>
<organism evidence="1 2">
    <name type="scientific">Aristaeella hokkaidonensis</name>
    <dbReference type="NCBI Taxonomy" id="3046382"/>
    <lineage>
        <taxon>Bacteria</taxon>
        <taxon>Bacillati</taxon>
        <taxon>Bacillota</taxon>
        <taxon>Clostridia</taxon>
        <taxon>Eubacteriales</taxon>
        <taxon>Aristaeellaceae</taxon>
        <taxon>Aristaeella</taxon>
    </lineage>
</organism>